<dbReference type="EMBL" id="CADCWF010000089">
    <property type="protein sequence ID" value="CAA9547600.1"/>
    <property type="molecule type" value="Genomic_DNA"/>
</dbReference>
<sequence>MTTSGNRTTGAVFTDSAADPSAGAPPVNKVDLAAKLALFSDHWAPRTVARLNGLDVMVV</sequence>
<gene>
    <name evidence="2" type="ORF">AVDCRST_MAG59-1468</name>
</gene>
<evidence type="ECO:0000313" key="2">
    <source>
        <dbReference type="EMBL" id="CAA9547600.1"/>
    </source>
</evidence>
<dbReference type="AlphaFoldDB" id="A0A6J4UDJ4"/>
<feature type="compositionally biased region" description="Low complexity" evidence="1">
    <location>
        <begin position="15"/>
        <end position="25"/>
    </location>
</feature>
<protein>
    <submittedName>
        <fullName evidence="2">Uncharacterized protein</fullName>
    </submittedName>
</protein>
<organism evidence="2">
    <name type="scientific">uncultured Thermomicrobiales bacterium</name>
    <dbReference type="NCBI Taxonomy" id="1645740"/>
    <lineage>
        <taxon>Bacteria</taxon>
        <taxon>Pseudomonadati</taxon>
        <taxon>Thermomicrobiota</taxon>
        <taxon>Thermomicrobia</taxon>
        <taxon>Thermomicrobiales</taxon>
        <taxon>environmental samples</taxon>
    </lineage>
</organism>
<name>A0A6J4UDJ4_9BACT</name>
<feature type="region of interest" description="Disordered" evidence="1">
    <location>
        <begin position="1"/>
        <end position="25"/>
    </location>
</feature>
<accession>A0A6J4UDJ4</accession>
<proteinExistence type="predicted"/>
<feature type="compositionally biased region" description="Polar residues" evidence="1">
    <location>
        <begin position="1"/>
        <end position="11"/>
    </location>
</feature>
<evidence type="ECO:0000256" key="1">
    <source>
        <dbReference type="SAM" id="MobiDB-lite"/>
    </source>
</evidence>
<reference evidence="2" key="1">
    <citation type="submission" date="2020-02" db="EMBL/GenBank/DDBJ databases">
        <authorList>
            <person name="Meier V. D."/>
        </authorList>
    </citation>
    <scope>NUCLEOTIDE SEQUENCE</scope>
    <source>
        <strain evidence="2">AVDCRST_MAG59</strain>
    </source>
</reference>